<accession>T1G9X0</accession>
<protein>
    <submittedName>
        <fullName evidence="2">Uncharacterized protein</fullName>
    </submittedName>
</protein>
<proteinExistence type="predicted"/>
<dbReference type="EMBL" id="CAQQ02171364">
    <property type="status" value="NOT_ANNOTATED_CDS"/>
    <property type="molecule type" value="Genomic_DNA"/>
</dbReference>
<keyword evidence="3" id="KW-1185">Reference proteome</keyword>
<feature type="region of interest" description="Disordered" evidence="1">
    <location>
        <begin position="1"/>
        <end position="97"/>
    </location>
</feature>
<feature type="compositionally biased region" description="Polar residues" evidence="1">
    <location>
        <begin position="42"/>
        <end position="52"/>
    </location>
</feature>
<evidence type="ECO:0000313" key="3">
    <source>
        <dbReference type="Proteomes" id="UP000015102"/>
    </source>
</evidence>
<name>T1G9X0_MEGSC</name>
<organism evidence="2 3">
    <name type="scientific">Megaselia scalaris</name>
    <name type="common">Humpbacked fly</name>
    <name type="synonym">Phora scalaris</name>
    <dbReference type="NCBI Taxonomy" id="36166"/>
    <lineage>
        <taxon>Eukaryota</taxon>
        <taxon>Metazoa</taxon>
        <taxon>Ecdysozoa</taxon>
        <taxon>Arthropoda</taxon>
        <taxon>Hexapoda</taxon>
        <taxon>Insecta</taxon>
        <taxon>Pterygota</taxon>
        <taxon>Neoptera</taxon>
        <taxon>Endopterygota</taxon>
        <taxon>Diptera</taxon>
        <taxon>Brachycera</taxon>
        <taxon>Muscomorpha</taxon>
        <taxon>Platypezoidea</taxon>
        <taxon>Phoridae</taxon>
        <taxon>Megaseliini</taxon>
        <taxon>Megaselia</taxon>
    </lineage>
</organism>
<feature type="compositionally biased region" description="Polar residues" evidence="1">
    <location>
        <begin position="1"/>
        <end position="31"/>
    </location>
</feature>
<dbReference type="EnsemblMetazoa" id="MESCA000011-RA">
    <property type="protein sequence ID" value="MESCA000011-PA"/>
    <property type="gene ID" value="MESCA000011"/>
</dbReference>
<dbReference type="AlphaFoldDB" id="T1G9X0"/>
<dbReference type="EMBL" id="CAQQ02171365">
    <property type="status" value="NOT_ANNOTATED_CDS"/>
    <property type="molecule type" value="Genomic_DNA"/>
</dbReference>
<dbReference type="HOGENOM" id="CLU_2349069_0_0_1"/>
<feature type="compositionally biased region" description="Polar residues" evidence="1">
    <location>
        <begin position="85"/>
        <end position="97"/>
    </location>
</feature>
<dbReference type="Proteomes" id="UP000015102">
    <property type="component" value="Unassembled WGS sequence"/>
</dbReference>
<evidence type="ECO:0000256" key="1">
    <source>
        <dbReference type="SAM" id="MobiDB-lite"/>
    </source>
</evidence>
<feature type="compositionally biased region" description="Low complexity" evidence="1">
    <location>
        <begin position="53"/>
        <end position="71"/>
    </location>
</feature>
<sequence length="97" mass="10668">MTLITKQTKQIINNPTSIHNQVRQDSPSSECSAPIPPRSKKPNITDQCYSSTPSLPQISASTSSSTSHHQTPVPPPRVPVPPPRQRSNQRFSVNVED</sequence>
<evidence type="ECO:0000313" key="2">
    <source>
        <dbReference type="EnsemblMetazoa" id="MESCA000011-PA"/>
    </source>
</evidence>
<reference evidence="2" key="2">
    <citation type="submission" date="2015-06" db="UniProtKB">
        <authorList>
            <consortium name="EnsemblMetazoa"/>
        </authorList>
    </citation>
    <scope>IDENTIFICATION</scope>
</reference>
<feature type="compositionally biased region" description="Pro residues" evidence="1">
    <location>
        <begin position="72"/>
        <end position="84"/>
    </location>
</feature>
<reference evidence="3" key="1">
    <citation type="submission" date="2013-02" db="EMBL/GenBank/DDBJ databases">
        <authorList>
            <person name="Hughes D."/>
        </authorList>
    </citation>
    <scope>NUCLEOTIDE SEQUENCE</scope>
    <source>
        <strain>Durham</strain>
        <strain evidence="3">NC isolate 2 -- Noor lab</strain>
    </source>
</reference>